<dbReference type="RefSeq" id="WP_179760337.1">
    <property type="nucleotide sequence ID" value="NZ_BAAAJZ010000013.1"/>
</dbReference>
<dbReference type="SMART" id="SM00530">
    <property type="entry name" value="HTH_XRE"/>
    <property type="match status" value="1"/>
</dbReference>
<name>A0A852VZF6_PSEA5</name>
<evidence type="ECO:0000313" key="2">
    <source>
        <dbReference type="EMBL" id="NYG00661.1"/>
    </source>
</evidence>
<dbReference type="InterPro" id="IPR041413">
    <property type="entry name" value="MLTR_LBD"/>
</dbReference>
<evidence type="ECO:0000313" key="3">
    <source>
        <dbReference type="Proteomes" id="UP000549695"/>
    </source>
</evidence>
<protein>
    <submittedName>
        <fullName evidence="2">Transcriptional regulator with XRE-family HTH domain</fullName>
    </submittedName>
</protein>
<dbReference type="PANTHER" id="PTHR35010">
    <property type="entry name" value="BLL4672 PROTEIN-RELATED"/>
    <property type="match status" value="1"/>
</dbReference>
<dbReference type="Gene3D" id="1.10.260.40">
    <property type="entry name" value="lambda repressor-like DNA-binding domains"/>
    <property type="match status" value="1"/>
</dbReference>
<reference evidence="2 3" key="1">
    <citation type="submission" date="2020-07" db="EMBL/GenBank/DDBJ databases">
        <title>Sequencing the genomes of 1000 actinobacteria strains.</title>
        <authorList>
            <person name="Klenk H.-P."/>
        </authorList>
    </citation>
    <scope>NUCLEOTIDE SEQUENCE [LARGE SCALE GENOMIC DNA]</scope>
    <source>
        <strain evidence="2 3">DSM 44749</strain>
    </source>
</reference>
<dbReference type="Proteomes" id="UP000549695">
    <property type="component" value="Unassembled WGS sequence"/>
</dbReference>
<dbReference type="GO" id="GO:0003677">
    <property type="term" value="F:DNA binding"/>
    <property type="evidence" value="ECO:0007669"/>
    <property type="project" value="InterPro"/>
</dbReference>
<dbReference type="GeneID" id="98050762"/>
<comment type="caution">
    <text evidence="2">The sequence shown here is derived from an EMBL/GenBank/DDBJ whole genome shotgun (WGS) entry which is preliminary data.</text>
</comment>
<feature type="domain" description="HTH cro/C1-type" evidence="1">
    <location>
        <begin position="31"/>
        <end position="82"/>
    </location>
</feature>
<dbReference type="CDD" id="cd00093">
    <property type="entry name" value="HTH_XRE"/>
    <property type="match status" value="1"/>
</dbReference>
<dbReference type="PANTHER" id="PTHR35010:SF2">
    <property type="entry name" value="BLL4672 PROTEIN"/>
    <property type="match status" value="1"/>
</dbReference>
<dbReference type="Pfam" id="PF13560">
    <property type="entry name" value="HTH_31"/>
    <property type="match status" value="1"/>
</dbReference>
<dbReference type="EMBL" id="JACCCZ010000001">
    <property type="protein sequence ID" value="NYG00661.1"/>
    <property type="molecule type" value="Genomic_DNA"/>
</dbReference>
<dbReference type="Pfam" id="PF17765">
    <property type="entry name" value="MLTR_LBD"/>
    <property type="match status" value="1"/>
</dbReference>
<accession>A0A852VZF6</accession>
<dbReference type="SUPFAM" id="SSF47413">
    <property type="entry name" value="lambda repressor-like DNA-binding domains"/>
    <property type="match status" value="1"/>
</dbReference>
<dbReference type="InterPro" id="IPR010982">
    <property type="entry name" value="Lambda_DNA-bd_dom_sf"/>
</dbReference>
<gene>
    <name evidence="2" type="ORF">HDA37_000946</name>
</gene>
<sequence>MAGPTALSTYLQARRALVTPAEVGLPGTGTRRAPGLRREEVATLAGISVDYYVRLEKGRDTNPSAQVLTALARVLQLDAAATAHLHGLVRPGEPDTPGPAGEEVPEGSRLLLDAVGLPAFVESRAFDVLAANAAAGALSPAIRPGANRLRSMFLDDAERALHPDWDRDAATMVAEFRASLGRDLTTPAVATLVEELSAASATFREVWRRHDVDLLTGAVVRWEHPRAGALALRRVNYPVPGTRGQVLVVYFAAPGGDDAERLAHLTPG</sequence>
<evidence type="ECO:0000259" key="1">
    <source>
        <dbReference type="PROSITE" id="PS50943"/>
    </source>
</evidence>
<dbReference type="Gene3D" id="3.30.450.180">
    <property type="match status" value="1"/>
</dbReference>
<dbReference type="InterPro" id="IPR001387">
    <property type="entry name" value="Cro/C1-type_HTH"/>
</dbReference>
<dbReference type="PROSITE" id="PS50943">
    <property type="entry name" value="HTH_CROC1"/>
    <property type="match status" value="1"/>
</dbReference>
<proteinExistence type="predicted"/>
<organism evidence="2 3">
    <name type="scientific">Pseudonocardia alni</name>
    <name type="common">Amycolata alni</name>
    <dbReference type="NCBI Taxonomy" id="33907"/>
    <lineage>
        <taxon>Bacteria</taxon>
        <taxon>Bacillati</taxon>
        <taxon>Actinomycetota</taxon>
        <taxon>Actinomycetes</taxon>
        <taxon>Pseudonocardiales</taxon>
        <taxon>Pseudonocardiaceae</taxon>
        <taxon>Pseudonocardia</taxon>
    </lineage>
</organism>
<keyword evidence="3" id="KW-1185">Reference proteome</keyword>
<dbReference type="AlphaFoldDB" id="A0A852VZF6"/>